<dbReference type="AlphaFoldDB" id="A0A168PVV1"/>
<dbReference type="Gene3D" id="3.20.20.80">
    <property type="entry name" value="Glycosidases"/>
    <property type="match status" value="1"/>
</dbReference>
<dbReference type="CDD" id="cd23446">
    <property type="entry name" value="beta-trefoil_Ricin_1_3Gal43A"/>
    <property type="match status" value="1"/>
</dbReference>
<dbReference type="InterPro" id="IPR001547">
    <property type="entry name" value="Glyco_hydro_5"/>
</dbReference>
<feature type="signal peptide" evidence="4">
    <location>
        <begin position="1"/>
        <end position="22"/>
    </location>
</feature>
<comment type="similarity">
    <text evidence="3">Belongs to the glycosyl hydrolase 5 (cellulase A) family.</text>
</comment>
<dbReference type="Pfam" id="PF00150">
    <property type="entry name" value="Cellulase"/>
    <property type="match status" value="1"/>
</dbReference>
<dbReference type="InterPro" id="IPR035992">
    <property type="entry name" value="Ricin_B-like_lectins"/>
</dbReference>
<dbReference type="GO" id="GO:0004553">
    <property type="term" value="F:hydrolase activity, hydrolyzing O-glycosyl compounds"/>
    <property type="evidence" value="ECO:0007669"/>
    <property type="project" value="InterPro"/>
</dbReference>
<organism evidence="6 7">
    <name type="scientific">Paenibacillus antarcticus</name>
    <dbReference type="NCBI Taxonomy" id="253703"/>
    <lineage>
        <taxon>Bacteria</taxon>
        <taxon>Bacillati</taxon>
        <taxon>Bacillota</taxon>
        <taxon>Bacilli</taxon>
        <taxon>Bacillales</taxon>
        <taxon>Paenibacillaceae</taxon>
        <taxon>Paenibacillus</taxon>
    </lineage>
</organism>
<comment type="caution">
    <text evidence="6">The sequence shown here is derived from an EMBL/GenBank/DDBJ whole genome shotgun (WGS) entry which is preliminary data.</text>
</comment>
<protein>
    <submittedName>
        <fullName evidence="6">Mannanase</fullName>
    </submittedName>
</protein>
<dbReference type="EMBL" id="LVJI01000009">
    <property type="protein sequence ID" value="OAB47122.1"/>
    <property type="molecule type" value="Genomic_DNA"/>
</dbReference>
<dbReference type="OrthoDB" id="220114at2"/>
<dbReference type="SUPFAM" id="SSF51445">
    <property type="entry name" value="(Trans)glycosidases"/>
    <property type="match status" value="1"/>
</dbReference>
<feature type="domain" description="Ricin B lectin" evidence="5">
    <location>
        <begin position="343"/>
        <end position="480"/>
    </location>
</feature>
<feature type="chain" id="PRO_5039582306" evidence="4">
    <location>
        <begin position="23"/>
        <end position="483"/>
    </location>
</feature>
<accession>A0A168PVV1</accession>
<evidence type="ECO:0000259" key="5">
    <source>
        <dbReference type="SMART" id="SM00458"/>
    </source>
</evidence>
<gene>
    <name evidence="6" type="ORF">PBAT_07515</name>
</gene>
<dbReference type="PROSITE" id="PS50231">
    <property type="entry name" value="RICIN_B_LECTIN"/>
    <property type="match status" value="1"/>
</dbReference>
<evidence type="ECO:0000256" key="1">
    <source>
        <dbReference type="ARBA" id="ARBA00022801"/>
    </source>
</evidence>
<sequence>MMVNFKKIYALFLTFVMIFSVAMSVGAETASAASGFYVSGTTLYDSTGKAFKIRGVNHAHSWFKSDSAVAMKAIAATGANTVRIVLSDGSKYTKDDASTVSNLISLATQYKLIAVLEVHDATGSDSTSALDSAVNYWIGLKSILVGKEDRVIINIANEWYGTWDSNGWANGYKSAIPKLRGAGLNHTLMVDAGGWGQYPQSIIDKGKEVFNTDVNKNTMFSIHMYEYAGGNSSQVKSNIDGVLNLGLSVVIGEFGNKHTDGDVDEATIMSYTQEKGVGWMAWSWKGNGSDWAYLDMSNDWAGTSLTSWGNTVINGSYGFKSTSTIAPIFGGGGDSGSISIDTNSYYKLINRNSGKALEVYSHSTSDGGKLAQWSDTGNANQQWKFTVTSDGYHKMTNRNSGKVADVSGKLTSDGAKIVHWSDNGGSNQQWKLVSTGDGYYKLVNRNSGKAMDVLSKSQSDGADIVQWSDNGGSNQQWKLIKVN</sequence>
<keyword evidence="4" id="KW-0732">Signal</keyword>
<evidence type="ECO:0000256" key="2">
    <source>
        <dbReference type="ARBA" id="ARBA00023295"/>
    </source>
</evidence>
<dbReference type="RefSeq" id="WP_068648152.1">
    <property type="nucleotide sequence ID" value="NZ_CP043611.1"/>
</dbReference>
<keyword evidence="1 3" id="KW-0378">Hydrolase</keyword>
<dbReference type="Proteomes" id="UP000077355">
    <property type="component" value="Unassembled WGS sequence"/>
</dbReference>
<keyword evidence="7" id="KW-1185">Reference proteome</keyword>
<reference evidence="6 7" key="1">
    <citation type="submission" date="2016-03" db="EMBL/GenBank/DDBJ databases">
        <title>Draft genome sequence of Paenibacillus antarcticus CECT 5836.</title>
        <authorList>
            <person name="Shin S.-K."/>
            <person name="Yi H."/>
        </authorList>
    </citation>
    <scope>NUCLEOTIDE SEQUENCE [LARGE SCALE GENOMIC DNA]</scope>
    <source>
        <strain evidence="6 7">CECT 5836</strain>
    </source>
</reference>
<dbReference type="SUPFAM" id="SSF50370">
    <property type="entry name" value="Ricin B-like lectins"/>
    <property type="match status" value="1"/>
</dbReference>
<dbReference type="InterPro" id="IPR017853">
    <property type="entry name" value="GH"/>
</dbReference>
<evidence type="ECO:0000313" key="6">
    <source>
        <dbReference type="EMBL" id="OAB47122.1"/>
    </source>
</evidence>
<dbReference type="GO" id="GO:0000272">
    <property type="term" value="P:polysaccharide catabolic process"/>
    <property type="evidence" value="ECO:0007669"/>
    <property type="project" value="InterPro"/>
</dbReference>
<dbReference type="SMART" id="SM00458">
    <property type="entry name" value="RICIN"/>
    <property type="match status" value="1"/>
</dbReference>
<evidence type="ECO:0000313" key="7">
    <source>
        <dbReference type="Proteomes" id="UP000077355"/>
    </source>
</evidence>
<name>A0A168PVV1_9BACL</name>
<evidence type="ECO:0000256" key="4">
    <source>
        <dbReference type="SAM" id="SignalP"/>
    </source>
</evidence>
<dbReference type="InterPro" id="IPR000772">
    <property type="entry name" value="Ricin_B_lectin"/>
</dbReference>
<keyword evidence="2 3" id="KW-0326">Glycosidase</keyword>
<dbReference type="Gene3D" id="2.80.10.50">
    <property type="match status" value="3"/>
</dbReference>
<evidence type="ECO:0000256" key="3">
    <source>
        <dbReference type="RuleBase" id="RU361153"/>
    </source>
</evidence>
<proteinExistence type="inferred from homology"/>
<dbReference type="Pfam" id="PF14200">
    <property type="entry name" value="RicinB_lectin_2"/>
    <property type="match status" value="1"/>
</dbReference>